<accession>A0A8H4LG40</accession>
<organism evidence="1 2">
    <name type="scientific">Fusarium albosuccineum</name>
    <dbReference type="NCBI Taxonomy" id="1237068"/>
    <lineage>
        <taxon>Eukaryota</taxon>
        <taxon>Fungi</taxon>
        <taxon>Dikarya</taxon>
        <taxon>Ascomycota</taxon>
        <taxon>Pezizomycotina</taxon>
        <taxon>Sordariomycetes</taxon>
        <taxon>Hypocreomycetidae</taxon>
        <taxon>Hypocreales</taxon>
        <taxon>Nectriaceae</taxon>
        <taxon>Fusarium</taxon>
        <taxon>Fusarium decemcellulare species complex</taxon>
    </lineage>
</organism>
<sequence length="180" mass="20133">MLHFLRPLIVFGVGYLINKNHSRARLCDQTHLLLLHHPPSFKGRPPLYRLAAVSARFSGCLEAIVRPDHVQFQVNGRRLASAFVSLFVVADSVPSNIPAQQPASAPRMTANDACQAIHQNTIAPVFDLLCRDSIERRRRGHDLRIGVNRSLNGPGRQLQEPRCLEFLALIIAQATIRHVD</sequence>
<name>A0A8H4LG40_9HYPO</name>
<proteinExistence type="predicted"/>
<dbReference type="AlphaFoldDB" id="A0A8H4LG40"/>
<protein>
    <submittedName>
        <fullName evidence="1">Uncharacterized protein</fullName>
    </submittedName>
</protein>
<dbReference type="EMBL" id="JAADYS010000618">
    <property type="protein sequence ID" value="KAF4468416.1"/>
    <property type="molecule type" value="Genomic_DNA"/>
</dbReference>
<gene>
    <name evidence="1" type="ORF">FALBO_4708</name>
</gene>
<evidence type="ECO:0000313" key="2">
    <source>
        <dbReference type="Proteomes" id="UP000554235"/>
    </source>
</evidence>
<evidence type="ECO:0000313" key="1">
    <source>
        <dbReference type="EMBL" id="KAF4468416.1"/>
    </source>
</evidence>
<comment type="caution">
    <text evidence="1">The sequence shown here is derived from an EMBL/GenBank/DDBJ whole genome shotgun (WGS) entry which is preliminary data.</text>
</comment>
<keyword evidence="2" id="KW-1185">Reference proteome</keyword>
<reference evidence="1 2" key="1">
    <citation type="submission" date="2020-01" db="EMBL/GenBank/DDBJ databases">
        <title>Identification and distribution of gene clusters putatively required for synthesis of sphingolipid metabolism inhibitors in phylogenetically diverse species of the filamentous fungus Fusarium.</title>
        <authorList>
            <person name="Kim H.-S."/>
            <person name="Busman M."/>
            <person name="Brown D.W."/>
            <person name="Divon H."/>
            <person name="Uhlig S."/>
            <person name="Proctor R.H."/>
        </authorList>
    </citation>
    <scope>NUCLEOTIDE SEQUENCE [LARGE SCALE GENOMIC DNA]</scope>
    <source>
        <strain evidence="1 2">NRRL 20459</strain>
    </source>
</reference>
<dbReference type="Proteomes" id="UP000554235">
    <property type="component" value="Unassembled WGS sequence"/>
</dbReference>